<keyword evidence="10" id="KW-1185">Reference proteome</keyword>
<dbReference type="PROSITE" id="PS50811">
    <property type="entry name" value="WRKY"/>
    <property type="match status" value="1"/>
</dbReference>
<evidence type="ECO:0000256" key="1">
    <source>
        <dbReference type="ARBA" id="ARBA00004123"/>
    </source>
</evidence>
<dbReference type="Proteomes" id="UP001140949">
    <property type="component" value="Unassembled WGS sequence"/>
</dbReference>
<dbReference type="SUPFAM" id="SSF118290">
    <property type="entry name" value="WRKY DNA-binding domain"/>
    <property type="match status" value="1"/>
</dbReference>
<evidence type="ECO:0000256" key="6">
    <source>
        <dbReference type="SAM" id="Coils"/>
    </source>
</evidence>
<feature type="region of interest" description="Disordered" evidence="7">
    <location>
        <begin position="30"/>
        <end position="53"/>
    </location>
</feature>
<dbReference type="Gene3D" id="2.20.25.80">
    <property type="entry name" value="WRKY domain"/>
    <property type="match status" value="1"/>
</dbReference>
<comment type="subcellular location">
    <subcellularLocation>
        <location evidence="1">Nucleus</location>
    </subcellularLocation>
</comment>
<feature type="compositionally biased region" description="Low complexity" evidence="7">
    <location>
        <begin position="173"/>
        <end position="182"/>
    </location>
</feature>
<gene>
    <name evidence="9" type="ORF">M6B38_158655</name>
</gene>
<dbReference type="GO" id="GO:0003700">
    <property type="term" value="F:DNA-binding transcription factor activity"/>
    <property type="evidence" value="ECO:0007669"/>
    <property type="project" value="InterPro"/>
</dbReference>
<reference evidence="9" key="2">
    <citation type="submission" date="2023-04" db="EMBL/GenBank/DDBJ databases">
        <authorList>
            <person name="Bruccoleri R.E."/>
            <person name="Oakeley E.J."/>
            <person name="Faust A.-M."/>
            <person name="Dessus-Babus S."/>
            <person name="Altorfer M."/>
            <person name="Burckhardt D."/>
            <person name="Oertli M."/>
            <person name="Naumann U."/>
            <person name="Petersen F."/>
            <person name="Wong J."/>
        </authorList>
    </citation>
    <scope>NUCLEOTIDE SEQUENCE</scope>
    <source>
        <strain evidence="9">GSM-AAB239-AS_SAM_17_03QT</strain>
        <tissue evidence="9">Leaf</tissue>
    </source>
</reference>
<evidence type="ECO:0000256" key="4">
    <source>
        <dbReference type="ARBA" id="ARBA00023163"/>
    </source>
</evidence>
<name>A0AAX6F1G2_IRIPA</name>
<protein>
    <submittedName>
        <fullName evidence="9">WRKY transcription factor 47</fullName>
    </submittedName>
</protein>
<sequence>MERPREIALLDVGSLSRRRQVEEVDFFSERSSRPIPVTKTEGDGGRDDDEPGGVDIGLNLSTGSLRVHAQGGEGSNNHNHTLQLIDMKHELERLNEDNRRLRSTLDQATKSYSALHSHLLLLRQQQAHEIPEFSQKDKNMSTPAPALRFIAPGRSSVQEADERSRSADEGDDLSPSLSNKSPKLVREKSADHLSEVPCRKARVSVRARSDAQMITDGCQWRKYGQKMAKGNPCPRAYYRCTMAVGCPVRKQVQRCAEDKTVLITTYEGNHNHPLPPAAAAMASTTSAAAAMILSGSTTSRDSLVAAAANASCGSAFLNHFPYASTMATLSASAPFPTITLDLTRTPSPYQRSAQRPPAGPFPVPLSVIYPHDSRIPGGGMQFVGGREQTSSVVETVSAAITSDPNFTAALTAAIASVMEAHRSGGGGEGAAVTSGGHPAVVVPGSPQLPQSCTTFSTN</sequence>
<dbReference type="PANTHER" id="PTHR31429">
    <property type="entry name" value="WRKY TRANSCRIPTION FACTOR 36-RELATED"/>
    <property type="match status" value="1"/>
</dbReference>
<feature type="region of interest" description="Disordered" evidence="7">
    <location>
        <begin position="149"/>
        <end position="197"/>
    </location>
</feature>
<evidence type="ECO:0000313" key="10">
    <source>
        <dbReference type="Proteomes" id="UP001140949"/>
    </source>
</evidence>
<dbReference type="EMBL" id="JANAVB010032616">
    <property type="protein sequence ID" value="KAJ6810277.1"/>
    <property type="molecule type" value="Genomic_DNA"/>
</dbReference>
<dbReference type="AlphaFoldDB" id="A0AAX6F1G2"/>
<keyword evidence="5" id="KW-0539">Nucleus</keyword>
<evidence type="ECO:0000313" key="9">
    <source>
        <dbReference type="EMBL" id="KAJ6810277.1"/>
    </source>
</evidence>
<reference evidence="9" key="1">
    <citation type="journal article" date="2023" name="GigaByte">
        <title>Genome assembly of the bearded iris, Iris pallida Lam.</title>
        <authorList>
            <person name="Bruccoleri R.E."/>
            <person name="Oakeley E.J."/>
            <person name="Faust A.M.E."/>
            <person name="Altorfer M."/>
            <person name="Dessus-Babus S."/>
            <person name="Burckhardt D."/>
            <person name="Oertli M."/>
            <person name="Naumann U."/>
            <person name="Petersen F."/>
            <person name="Wong J."/>
        </authorList>
    </citation>
    <scope>NUCLEOTIDE SEQUENCE</scope>
    <source>
        <strain evidence="9">GSM-AAB239-AS_SAM_17_03QT</strain>
    </source>
</reference>
<proteinExistence type="predicted"/>
<comment type="caution">
    <text evidence="9">The sequence shown here is derived from an EMBL/GenBank/DDBJ whole genome shotgun (WGS) entry which is preliminary data.</text>
</comment>
<evidence type="ECO:0000256" key="3">
    <source>
        <dbReference type="ARBA" id="ARBA00023125"/>
    </source>
</evidence>
<keyword evidence="4" id="KW-0804">Transcription</keyword>
<dbReference type="FunFam" id="2.20.25.80:FF:000002">
    <property type="entry name" value="probable WRKY transcription factor 31"/>
    <property type="match status" value="1"/>
</dbReference>
<evidence type="ECO:0000259" key="8">
    <source>
        <dbReference type="PROSITE" id="PS50811"/>
    </source>
</evidence>
<accession>A0AAX6F1G2</accession>
<feature type="coiled-coil region" evidence="6">
    <location>
        <begin position="77"/>
        <end position="111"/>
    </location>
</feature>
<keyword evidence="2" id="KW-0805">Transcription regulation</keyword>
<dbReference type="Pfam" id="PF03106">
    <property type="entry name" value="WRKY"/>
    <property type="match status" value="1"/>
</dbReference>
<keyword evidence="6" id="KW-0175">Coiled coil</keyword>
<keyword evidence="3" id="KW-0238">DNA-binding</keyword>
<dbReference type="InterPro" id="IPR036576">
    <property type="entry name" value="WRKY_dom_sf"/>
</dbReference>
<evidence type="ECO:0000256" key="7">
    <source>
        <dbReference type="SAM" id="MobiDB-lite"/>
    </source>
</evidence>
<dbReference type="InterPro" id="IPR044810">
    <property type="entry name" value="WRKY_plant"/>
</dbReference>
<dbReference type="GO" id="GO:0005634">
    <property type="term" value="C:nucleus"/>
    <property type="evidence" value="ECO:0007669"/>
    <property type="project" value="UniProtKB-SubCell"/>
</dbReference>
<dbReference type="InterPro" id="IPR003657">
    <property type="entry name" value="WRKY_dom"/>
</dbReference>
<dbReference type="GO" id="GO:0043565">
    <property type="term" value="F:sequence-specific DNA binding"/>
    <property type="evidence" value="ECO:0007669"/>
    <property type="project" value="InterPro"/>
</dbReference>
<feature type="domain" description="WRKY" evidence="8">
    <location>
        <begin position="209"/>
        <end position="275"/>
    </location>
</feature>
<dbReference type="PANTHER" id="PTHR31429:SF59">
    <property type="entry name" value="WRKY TRANSCRIPTION FACTOR 47-RELATED"/>
    <property type="match status" value="1"/>
</dbReference>
<dbReference type="SMART" id="SM00774">
    <property type="entry name" value="WRKY"/>
    <property type="match status" value="1"/>
</dbReference>
<feature type="compositionally biased region" description="Basic and acidic residues" evidence="7">
    <location>
        <begin position="184"/>
        <end position="197"/>
    </location>
</feature>
<evidence type="ECO:0000256" key="5">
    <source>
        <dbReference type="ARBA" id="ARBA00023242"/>
    </source>
</evidence>
<organism evidence="9 10">
    <name type="scientific">Iris pallida</name>
    <name type="common">Sweet iris</name>
    <dbReference type="NCBI Taxonomy" id="29817"/>
    <lineage>
        <taxon>Eukaryota</taxon>
        <taxon>Viridiplantae</taxon>
        <taxon>Streptophyta</taxon>
        <taxon>Embryophyta</taxon>
        <taxon>Tracheophyta</taxon>
        <taxon>Spermatophyta</taxon>
        <taxon>Magnoliopsida</taxon>
        <taxon>Liliopsida</taxon>
        <taxon>Asparagales</taxon>
        <taxon>Iridaceae</taxon>
        <taxon>Iridoideae</taxon>
        <taxon>Irideae</taxon>
        <taxon>Iris</taxon>
    </lineage>
</organism>
<evidence type="ECO:0000256" key="2">
    <source>
        <dbReference type="ARBA" id="ARBA00023015"/>
    </source>
</evidence>